<evidence type="ECO:0000313" key="5">
    <source>
        <dbReference type="Proteomes" id="UP000274429"/>
    </source>
</evidence>
<comment type="similarity">
    <text evidence="1">Belongs to the dynein light chain Tctex-type family.</text>
</comment>
<sequence length="142" mass="16343">MARAIVESKSIKEEPSNVIPNGSDPQSYVIRPEICNRFRPSKVRDVMHEILKQSLAGIKYEYEKMPDLTKGLSEKIRDELRNDSIYKRYTFLVQVIIGEQRGQGVKASCRCFWDSDSDNYAEVCFLTPTLFCIAIAFGVYNY</sequence>
<evidence type="ECO:0000256" key="3">
    <source>
        <dbReference type="SAM" id="Phobius"/>
    </source>
</evidence>
<dbReference type="GO" id="GO:0005737">
    <property type="term" value="C:cytoplasm"/>
    <property type="evidence" value="ECO:0007669"/>
    <property type="project" value="TreeGrafter"/>
</dbReference>
<dbReference type="CDD" id="cd21459">
    <property type="entry name" value="DLC-like_TCTEX1D2"/>
    <property type="match status" value="1"/>
</dbReference>
<evidence type="ECO:0000256" key="1">
    <source>
        <dbReference type="ARBA" id="ARBA00005361"/>
    </source>
</evidence>
<evidence type="ECO:0000313" key="4">
    <source>
        <dbReference type="EMBL" id="VDM17088.1"/>
    </source>
</evidence>
<reference evidence="6" key="1">
    <citation type="submission" date="2017-02" db="UniProtKB">
        <authorList>
            <consortium name="WormBaseParasite"/>
        </authorList>
    </citation>
    <scope>IDENTIFICATION</scope>
</reference>
<feature type="transmembrane region" description="Helical" evidence="3">
    <location>
        <begin position="120"/>
        <end position="140"/>
    </location>
</feature>
<dbReference type="InterPro" id="IPR005334">
    <property type="entry name" value="Tctex-1-like"/>
</dbReference>
<dbReference type="GO" id="GO:0045505">
    <property type="term" value="F:dynein intermediate chain binding"/>
    <property type="evidence" value="ECO:0007669"/>
    <property type="project" value="TreeGrafter"/>
</dbReference>
<dbReference type="OrthoDB" id="10260741at2759"/>
<name>A0A0R3WJK5_HYDTA</name>
<dbReference type="WBParaSite" id="TTAC_0000085701-mRNA-1">
    <property type="protein sequence ID" value="TTAC_0000085701-mRNA-1"/>
    <property type="gene ID" value="TTAC_0000085701"/>
</dbReference>
<dbReference type="Proteomes" id="UP000274429">
    <property type="component" value="Unassembled WGS sequence"/>
</dbReference>
<reference evidence="4 5" key="2">
    <citation type="submission" date="2018-11" db="EMBL/GenBank/DDBJ databases">
        <authorList>
            <consortium name="Pathogen Informatics"/>
        </authorList>
    </citation>
    <scope>NUCLEOTIDE SEQUENCE [LARGE SCALE GENOMIC DNA]</scope>
</reference>
<dbReference type="AlphaFoldDB" id="A0A0R3WJK5"/>
<dbReference type="PANTHER" id="PTHR21255:SF7">
    <property type="entry name" value="DYNEIN LIGHT CHAIN TCTEX-TYPE PROTEIN 2B"/>
    <property type="match status" value="1"/>
</dbReference>
<dbReference type="Gene3D" id="3.30.1140.40">
    <property type="entry name" value="Tctex-1"/>
    <property type="match status" value="1"/>
</dbReference>
<dbReference type="Pfam" id="PF03645">
    <property type="entry name" value="Tctex-1"/>
    <property type="match status" value="1"/>
</dbReference>
<keyword evidence="5" id="KW-1185">Reference proteome</keyword>
<dbReference type="GO" id="GO:0005868">
    <property type="term" value="C:cytoplasmic dynein complex"/>
    <property type="evidence" value="ECO:0007669"/>
    <property type="project" value="TreeGrafter"/>
</dbReference>
<organism evidence="6">
    <name type="scientific">Hydatigena taeniaeformis</name>
    <name type="common">Feline tapeworm</name>
    <name type="synonym">Taenia taeniaeformis</name>
    <dbReference type="NCBI Taxonomy" id="6205"/>
    <lineage>
        <taxon>Eukaryota</taxon>
        <taxon>Metazoa</taxon>
        <taxon>Spiralia</taxon>
        <taxon>Lophotrochozoa</taxon>
        <taxon>Platyhelminthes</taxon>
        <taxon>Cestoda</taxon>
        <taxon>Eucestoda</taxon>
        <taxon>Cyclophyllidea</taxon>
        <taxon>Taeniidae</taxon>
        <taxon>Hydatigera</taxon>
    </lineage>
</organism>
<dbReference type="STRING" id="6205.A0A0R3WJK5"/>
<dbReference type="PANTHER" id="PTHR21255">
    <property type="entry name" value="T-COMPLEX-ASSOCIATED-TESTIS-EXPRESSED 1/ DYNEIN LIGHT CHAIN"/>
    <property type="match status" value="1"/>
</dbReference>
<keyword evidence="3" id="KW-1133">Transmembrane helix</keyword>
<keyword evidence="3" id="KW-0812">Transmembrane</keyword>
<protein>
    <submittedName>
        <fullName evidence="6">Tctex1 domain-containing protein 2</fullName>
    </submittedName>
</protein>
<feature type="region of interest" description="Disordered" evidence="2">
    <location>
        <begin position="1"/>
        <end position="23"/>
    </location>
</feature>
<accession>A0A0R3WJK5</accession>
<dbReference type="GO" id="GO:0007018">
    <property type="term" value="P:microtubule-based movement"/>
    <property type="evidence" value="ECO:0007669"/>
    <property type="project" value="TreeGrafter"/>
</dbReference>
<dbReference type="EMBL" id="UYWX01000113">
    <property type="protein sequence ID" value="VDM17088.1"/>
    <property type="molecule type" value="Genomic_DNA"/>
</dbReference>
<evidence type="ECO:0000313" key="6">
    <source>
        <dbReference type="WBParaSite" id="TTAC_0000085701-mRNA-1"/>
    </source>
</evidence>
<dbReference type="InterPro" id="IPR038586">
    <property type="entry name" value="Tctex-1-like_sf"/>
</dbReference>
<gene>
    <name evidence="4" type="ORF">TTAC_LOCUS858</name>
</gene>
<keyword evidence="3" id="KW-0472">Membrane</keyword>
<evidence type="ECO:0000256" key="2">
    <source>
        <dbReference type="SAM" id="MobiDB-lite"/>
    </source>
</evidence>
<proteinExistence type="inferred from homology"/>